<dbReference type="Pfam" id="PF12079">
    <property type="entry name" value="DUF3558"/>
    <property type="match status" value="1"/>
</dbReference>
<feature type="region of interest" description="Disordered" evidence="1">
    <location>
        <begin position="1"/>
        <end position="26"/>
    </location>
</feature>
<sequence length="215" mass="22092">MPQWDEDRQDWVTPPRAPLPPPGAGPRRPLIVAVAVLLLLGGVVFFLEQREDDHGQGASGRGATPSAAPGTSRSATTDASSTSPGALESGALPDPCAVVDAHAAAALQLSLNRSRIPSSLPPGRRMCAWTGPGSLTFTLDYSTTDVPTSPEPTPTTVRGLRSVSVSDSGMDGCTMQWPTSFGKTYVFVSSDDGSSSTLCGEAAAFAAVVAPNVPS</sequence>
<organism evidence="3 4">
    <name type="scientific">Streptomyces sparsogenes DSM 40356</name>
    <dbReference type="NCBI Taxonomy" id="1331668"/>
    <lineage>
        <taxon>Bacteria</taxon>
        <taxon>Bacillati</taxon>
        <taxon>Actinomycetota</taxon>
        <taxon>Actinomycetes</taxon>
        <taxon>Kitasatosporales</taxon>
        <taxon>Streptomycetaceae</taxon>
        <taxon>Streptomyces</taxon>
    </lineage>
</organism>
<feature type="transmembrane region" description="Helical" evidence="2">
    <location>
        <begin position="30"/>
        <end position="47"/>
    </location>
</feature>
<evidence type="ECO:0008006" key="5">
    <source>
        <dbReference type="Google" id="ProtNLM"/>
    </source>
</evidence>
<evidence type="ECO:0000256" key="1">
    <source>
        <dbReference type="SAM" id="MobiDB-lite"/>
    </source>
</evidence>
<keyword evidence="2" id="KW-0472">Membrane</keyword>
<feature type="compositionally biased region" description="Basic and acidic residues" evidence="1">
    <location>
        <begin position="1"/>
        <end position="10"/>
    </location>
</feature>
<dbReference type="RefSeq" id="WP_065968546.1">
    <property type="nucleotide sequence ID" value="NZ_ASQP01000321.1"/>
</dbReference>
<accession>A0A1R1SEH6</accession>
<evidence type="ECO:0000313" key="3">
    <source>
        <dbReference type="EMBL" id="OMI36811.1"/>
    </source>
</evidence>
<dbReference type="Proteomes" id="UP000186168">
    <property type="component" value="Unassembled WGS sequence"/>
</dbReference>
<reference evidence="3 4" key="1">
    <citation type="submission" date="2013-05" db="EMBL/GenBank/DDBJ databases">
        <title>Genome sequence of Streptomyces sparsogenes DSM 40356.</title>
        <authorList>
            <person name="Coyne S."/>
            <person name="Seebeck F.P."/>
        </authorList>
    </citation>
    <scope>NUCLEOTIDE SEQUENCE [LARGE SCALE GENOMIC DNA]</scope>
    <source>
        <strain evidence="3 4">DSM 40356</strain>
    </source>
</reference>
<feature type="compositionally biased region" description="Low complexity" evidence="1">
    <location>
        <begin position="71"/>
        <end position="83"/>
    </location>
</feature>
<dbReference type="EMBL" id="ASQP01000321">
    <property type="protein sequence ID" value="OMI36811.1"/>
    <property type="molecule type" value="Genomic_DNA"/>
</dbReference>
<keyword evidence="2" id="KW-1133">Transmembrane helix</keyword>
<feature type="compositionally biased region" description="Pro residues" evidence="1">
    <location>
        <begin position="15"/>
        <end position="24"/>
    </location>
</feature>
<evidence type="ECO:0000313" key="4">
    <source>
        <dbReference type="Proteomes" id="UP000186168"/>
    </source>
</evidence>
<dbReference type="AlphaFoldDB" id="A0A1R1SEH6"/>
<protein>
    <recommendedName>
        <fullName evidence="5">DUF3558 domain-containing protein</fullName>
    </recommendedName>
</protein>
<keyword evidence="4" id="KW-1185">Reference proteome</keyword>
<keyword evidence="2" id="KW-0812">Transmembrane</keyword>
<feature type="region of interest" description="Disordered" evidence="1">
    <location>
        <begin position="53"/>
        <end position="88"/>
    </location>
</feature>
<proteinExistence type="predicted"/>
<name>A0A1R1SEH6_9ACTN</name>
<dbReference type="STRING" id="67365.GCA_001704635_04336"/>
<dbReference type="GeneID" id="96748514"/>
<gene>
    <name evidence="3" type="ORF">SPAR_23891</name>
</gene>
<dbReference type="InterPro" id="IPR024520">
    <property type="entry name" value="DUF3558"/>
</dbReference>
<comment type="caution">
    <text evidence="3">The sequence shown here is derived from an EMBL/GenBank/DDBJ whole genome shotgun (WGS) entry which is preliminary data.</text>
</comment>
<evidence type="ECO:0000256" key="2">
    <source>
        <dbReference type="SAM" id="Phobius"/>
    </source>
</evidence>